<dbReference type="PANTHER" id="PTHR11061:SF30">
    <property type="entry name" value="TRNA (URACIL(54)-C(5))-METHYLTRANSFERASE"/>
    <property type="match status" value="1"/>
</dbReference>
<name>A0ABQ0B4J2_9FIRM</name>
<dbReference type="PROSITE" id="PS51687">
    <property type="entry name" value="SAM_MT_RNA_M5U"/>
    <property type="match status" value="1"/>
</dbReference>
<dbReference type="Proteomes" id="UP001600943">
    <property type="component" value="Unassembled WGS sequence"/>
</dbReference>
<keyword evidence="7" id="KW-1185">Reference proteome</keyword>
<comment type="similarity">
    <text evidence="4">Belongs to the class I-like SAM-binding methyltransferase superfamily. RNA M5U methyltransferase family.</text>
</comment>
<dbReference type="Pfam" id="PF05958">
    <property type="entry name" value="tRNA_U5-meth_tr"/>
    <property type="match status" value="1"/>
</dbReference>
<evidence type="ECO:0000313" key="6">
    <source>
        <dbReference type="EMBL" id="GAA6406366.1"/>
    </source>
</evidence>
<evidence type="ECO:0000256" key="1">
    <source>
        <dbReference type="ARBA" id="ARBA00022603"/>
    </source>
</evidence>
<dbReference type="PROSITE" id="PS01230">
    <property type="entry name" value="TRMA_1"/>
    <property type="match status" value="1"/>
</dbReference>
<feature type="active site" evidence="5">
    <location>
        <position position="357"/>
    </location>
</feature>
<reference evidence="6 7" key="1">
    <citation type="submission" date="2024-04" db="EMBL/GenBank/DDBJ databases">
        <title>Defined microbial consortia suppress multidrug-resistant proinflammatory Enterobacteriaceae via ecological control.</title>
        <authorList>
            <person name="Furuichi M."/>
            <person name="Kawaguchi T."/>
            <person name="Pust M."/>
            <person name="Yasuma K."/>
            <person name="Plichta D."/>
            <person name="Hasegawa N."/>
            <person name="Ohya T."/>
            <person name="Bhattarai S."/>
            <person name="Sasajima S."/>
            <person name="Aoto Y."/>
            <person name="Tuganbaev T."/>
            <person name="Yaginuma M."/>
            <person name="Ueda M."/>
            <person name="Okahashi N."/>
            <person name="Amafuji K."/>
            <person name="Kiridooshi Y."/>
            <person name="Sugita K."/>
            <person name="Strazar M."/>
            <person name="Skelly A."/>
            <person name="Suda W."/>
            <person name="Hattori M."/>
            <person name="Nakamoto N."/>
            <person name="Caballero S."/>
            <person name="Norman J."/>
            <person name="Olle B."/>
            <person name="Tanoue T."/>
            <person name="Arita M."/>
            <person name="Bucci V."/>
            <person name="Atarashi K."/>
            <person name="Xavier R."/>
            <person name="Honda K."/>
        </authorList>
    </citation>
    <scope>NUCLEOTIDE SEQUENCE [LARGE SCALE GENOMIC DNA]</scope>
    <source>
        <strain evidence="7">k04-0078-D8-1</strain>
    </source>
</reference>
<protein>
    <submittedName>
        <fullName evidence="6">23S rRNA (Uracil(1939)-C(5))-methyltransferase RlmD</fullName>
    </submittedName>
</protein>
<dbReference type="PANTHER" id="PTHR11061">
    <property type="entry name" value="RNA M5U METHYLTRANSFERASE"/>
    <property type="match status" value="1"/>
</dbReference>
<organism evidence="6 7">
    <name type="scientific">Blautia hominis</name>
    <dbReference type="NCBI Taxonomy" id="2025493"/>
    <lineage>
        <taxon>Bacteria</taxon>
        <taxon>Bacillati</taxon>
        <taxon>Bacillota</taxon>
        <taxon>Clostridia</taxon>
        <taxon>Lachnospirales</taxon>
        <taxon>Lachnospiraceae</taxon>
        <taxon>Blautia</taxon>
    </lineage>
</organism>
<sequence>MNCVVKKQRKERLLCMANKLEIKKCPVVKKCGGCSCKGTSYKEQTDMKEKQVRKLLKGICKVEPIVGMENPYHYRNKIHASFAHLRDGSVVSGKYAEGTHRVVPVDDCLIEDEKADAIVRDIRGLLRSFKIKIYNEDSGYGLLRHVMVRRGFTSGEIMVVLVLVSPIFPSKNNFVKALRKLHPEITTVVLNVNDRRTSMVLGERNITIYGKGYIEDELCGCIFRISPSSFYQVNPVQTEKLYGKAVEFAGLTGKERVIDAYCGIGTIGLIASKHAKEVIGVELNKDAVRDAGINAKRNGSKNFKVFQGDAGSFMVQMAAEGKRADVVFMDPPRAGSDEAFLSSVVKLGPEKVVYISCNPETLARDLRYLVRKGYEAVRAVPYDMFAWTEHVETAVLLVRKG</sequence>
<feature type="binding site" evidence="4">
    <location>
        <position position="330"/>
    </location>
    <ligand>
        <name>S-adenosyl-L-methionine</name>
        <dbReference type="ChEBI" id="CHEBI:59789"/>
    </ligand>
</feature>
<comment type="caution">
    <text evidence="6">The sequence shown here is derived from an EMBL/GenBank/DDBJ whole genome shotgun (WGS) entry which is preliminary data.</text>
</comment>
<gene>
    <name evidence="6" type="primary">rlmD_1</name>
    <name evidence="6" type="ORF">K040078D81_04830</name>
</gene>
<feature type="binding site" evidence="4">
    <location>
        <position position="261"/>
    </location>
    <ligand>
        <name>S-adenosyl-L-methionine</name>
        <dbReference type="ChEBI" id="CHEBI:59789"/>
    </ligand>
</feature>
<feature type="binding site" evidence="4">
    <location>
        <position position="232"/>
    </location>
    <ligand>
        <name>S-adenosyl-L-methionine</name>
        <dbReference type="ChEBI" id="CHEBI:59789"/>
    </ligand>
</feature>
<accession>A0ABQ0B4J2</accession>
<keyword evidence="1 4" id="KW-0489">Methyltransferase</keyword>
<dbReference type="NCBIfam" id="TIGR00479">
    <property type="entry name" value="rumA"/>
    <property type="match status" value="1"/>
</dbReference>
<proteinExistence type="inferred from homology"/>
<dbReference type="Gene3D" id="2.40.50.1070">
    <property type="match status" value="1"/>
</dbReference>
<dbReference type="SUPFAM" id="SSF53335">
    <property type="entry name" value="S-adenosyl-L-methionine-dependent methyltransferases"/>
    <property type="match status" value="1"/>
</dbReference>
<evidence type="ECO:0000313" key="7">
    <source>
        <dbReference type="Proteomes" id="UP001600943"/>
    </source>
</evidence>
<keyword evidence="2 4" id="KW-0808">Transferase</keyword>
<dbReference type="CDD" id="cd02440">
    <property type="entry name" value="AdoMet_MTases"/>
    <property type="match status" value="1"/>
</dbReference>
<evidence type="ECO:0000256" key="4">
    <source>
        <dbReference type="PROSITE-ProRule" id="PRU01024"/>
    </source>
</evidence>
<dbReference type="Gene3D" id="3.40.50.150">
    <property type="entry name" value="Vaccinia Virus protein VP39"/>
    <property type="match status" value="1"/>
</dbReference>
<evidence type="ECO:0000256" key="5">
    <source>
        <dbReference type="PROSITE-ProRule" id="PRU10015"/>
    </source>
</evidence>
<evidence type="ECO:0000256" key="2">
    <source>
        <dbReference type="ARBA" id="ARBA00022679"/>
    </source>
</evidence>
<feature type="binding site" evidence="4">
    <location>
        <position position="282"/>
    </location>
    <ligand>
        <name>S-adenosyl-L-methionine</name>
        <dbReference type="ChEBI" id="CHEBI:59789"/>
    </ligand>
</feature>
<dbReference type="InterPro" id="IPR029063">
    <property type="entry name" value="SAM-dependent_MTases_sf"/>
</dbReference>
<dbReference type="EMBL" id="BAABYW010000001">
    <property type="protein sequence ID" value="GAA6406366.1"/>
    <property type="molecule type" value="Genomic_DNA"/>
</dbReference>
<keyword evidence="3 4" id="KW-0949">S-adenosyl-L-methionine</keyword>
<feature type="active site" description="Nucleophile" evidence="4">
    <location>
        <position position="357"/>
    </location>
</feature>
<dbReference type="InterPro" id="IPR010280">
    <property type="entry name" value="U5_MeTrfase_fam"/>
</dbReference>
<dbReference type="InterPro" id="IPR030390">
    <property type="entry name" value="MeTrfase_TrmA_AS"/>
</dbReference>
<evidence type="ECO:0000256" key="3">
    <source>
        <dbReference type="ARBA" id="ARBA00022691"/>
    </source>
</evidence>